<dbReference type="Pfam" id="PF04967">
    <property type="entry name" value="HTH_10"/>
    <property type="match status" value="1"/>
</dbReference>
<comment type="caution">
    <text evidence="5">The sequence shown here is derived from an EMBL/GenBank/DDBJ whole genome shotgun (WGS) entry which is preliminary data.</text>
</comment>
<accession>A0ABD5YPZ6</accession>
<feature type="domain" description="Bacterioopsin transcriptional activator GAF and HTH associated" evidence="4">
    <location>
        <begin position="24"/>
        <end position="144"/>
    </location>
</feature>
<name>A0ABD5YPZ6_9EURY</name>
<evidence type="ECO:0000256" key="2">
    <source>
        <dbReference type="ARBA" id="ARBA00023163"/>
    </source>
</evidence>
<dbReference type="PANTHER" id="PTHR34236:SF1">
    <property type="entry name" value="DIMETHYL SULFOXIDE REDUCTASE TRANSCRIPTIONAL ACTIVATOR"/>
    <property type="match status" value="1"/>
</dbReference>
<dbReference type="PANTHER" id="PTHR34236">
    <property type="entry name" value="DIMETHYL SULFOXIDE REDUCTASE TRANSCRIPTIONAL ACTIVATOR"/>
    <property type="match status" value="1"/>
</dbReference>
<evidence type="ECO:0000259" key="4">
    <source>
        <dbReference type="Pfam" id="PF15915"/>
    </source>
</evidence>
<dbReference type="InterPro" id="IPR031803">
    <property type="entry name" value="BAT_GAF/HTH-assoc"/>
</dbReference>
<organism evidence="5 6">
    <name type="scientific">Halocatena marina</name>
    <dbReference type="NCBI Taxonomy" id="2934937"/>
    <lineage>
        <taxon>Archaea</taxon>
        <taxon>Methanobacteriati</taxon>
        <taxon>Methanobacteriota</taxon>
        <taxon>Stenosarchaea group</taxon>
        <taxon>Halobacteria</taxon>
        <taxon>Halobacteriales</taxon>
        <taxon>Natronomonadaceae</taxon>
        <taxon>Halocatena</taxon>
    </lineage>
</organism>
<evidence type="ECO:0000259" key="3">
    <source>
        <dbReference type="Pfam" id="PF04967"/>
    </source>
</evidence>
<keyword evidence="2" id="KW-0804">Transcription</keyword>
<sequence length="223" mass="25873">MATVIQARIPVDQFALTETFQSCPDVIFECERIVESSQTSVMPLIRIWASDTPRQTLEAALSDDPSVAEYTLIADYEDEWLYRMEWTRHIQLILTMLTNAEAIIRNVYGTSSGWSLQILFPTRDELTVTYEFCGEHDLSFDVVLIRDFDNDQFDSRYTLTHEQYEALMRGFEHGYFAVPRDITAEELADDLKISHQALSERFRRAHAALIEDTLVGRPIRRPR</sequence>
<reference evidence="5 6" key="1">
    <citation type="journal article" date="2019" name="Int. J. Syst. Evol. Microbiol.">
        <title>The Global Catalogue of Microorganisms (GCM) 10K type strain sequencing project: providing services to taxonomists for standard genome sequencing and annotation.</title>
        <authorList>
            <consortium name="The Broad Institute Genomics Platform"/>
            <consortium name="The Broad Institute Genome Sequencing Center for Infectious Disease"/>
            <person name="Wu L."/>
            <person name="Ma J."/>
        </authorList>
    </citation>
    <scope>NUCLEOTIDE SEQUENCE [LARGE SCALE GENOMIC DNA]</scope>
    <source>
        <strain evidence="5 6">RDMS1</strain>
    </source>
</reference>
<gene>
    <name evidence="5" type="ORF">ACFQL7_05205</name>
</gene>
<evidence type="ECO:0000313" key="5">
    <source>
        <dbReference type="EMBL" id="MFC7189301.1"/>
    </source>
</evidence>
<keyword evidence="6" id="KW-1185">Reference proteome</keyword>
<dbReference type="Proteomes" id="UP001596417">
    <property type="component" value="Unassembled WGS sequence"/>
</dbReference>
<dbReference type="RefSeq" id="WP_248905335.1">
    <property type="nucleotide sequence ID" value="NZ_CP109979.1"/>
</dbReference>
<dbReference type="GeneID" id="76198873"/>
<feature type="domain" description="HTH bat-type" evidence="3">
    <location>
        <begin position="159"/>
        <end position="210"/>
    </location>
</feature>
<keyword evidence="1" id="KW-0805">Transcription regulation</keyword>
<dbReference type="Pfam" id="PF15915">
    <property type="entry name" value="BAT"/>
    <property type="match status" value="1"/>
</dbReference>
<dbReference type="EMBL" id="JBHTAX010000001">
    <property type="protein sequence ID" value="MFC7189301.1"/>
    <property type="molecule type" value="Genomic_DNA"/>
</dbReference>
<proteinExistence type="predicted"/>
<evidence type="ECO:0000256" key="1">
    <source>
        <dbReference type="ARBA" id="ARBA00023015"/>
    </source>
</evidence>
<dbReference type="AlphaFoldDB" id="A0ABD5YPZ6"/>
<evidence type="ECO:0000313" key="6">
    <source>
        <dbReference type="Proteomes" id="UP001596417"/>
    </source>
</evidence>
<dbReference type="InterPro" id="IPR007050">
    <property type="entry name" value="HTH_bacterioopsin"/>
</dbReference>
<protein>
    <submittedName>
        <fullName evidence="5">Helix-turn-helix domain-containing protein</fullName>
    </submittedName>
</protein>